<keyword evidence="1" id="KW-0315">Glutamine amidotransferase</keyword>
<name>A0A0D3J483_EMIH1</name>
<dbReference type="AlphaFoldDB" id="A0A0D3J483"/>
<dbReference type="PANTHER" id="PTHR21343:SF8">
    <property type="entry name" value="DRTGG DOMAIN-CONTAINING PROTEIN"/>
    <property type="match status" value="1"/>
</dbReference>
<dbReference type="SUPFAM" id="SSF52540">
    <property type="entry name" value="P-loop containing nucleoside triphosphate hydrolases"/>
    <property type="match status" value="1"/>
</dbReference>
<evidence type="ECO:0008006" key="4">
    <source>
        <dbReference type="Google" id="ProtNLM"/>
    </source>
</evidence>
<dbReference type="HOGENOM" id="CLU_040984_1_0_1"/>
<reference evidence="2" key="2">
    <citation type="submission" date="2024-10" db="UniProtKB">
        <authorList>
            <consortium name="EnsemblProtists"/>
        </authorList>
    </citation>
    <scope>IDENTIFICATION</scope>
</reference>
<dbReference type="Proteomes" id="UP000013827">
    <property type="component" value="Unassembled WGS sequence"/>
</dbReference>
<dbReference type="PANTHER" id="PTHR21343">
    <property type="entry name" value="DETHIOBIOTIN SYNTHETASE"/>
    <property type="match status" value="1"/>
</dbReference>
<dbReference type="Gene3D" id="3.40.50.300">
    <property type="entry name" value="P-loop containing nucleotide triphosphate hydrolases"/>
    <property type="match status" value="1"/>
</dbReference>
<evidence type="ECO:0000313" key="2">
    <source>
        <dbReference type="EnsemblProtists" id="EOD18318"/>
    </source>
</evidence>
<reference evidence="3" key="1">
    <citation type="journal article" date="2013" name="Nature">
        <title>Pan genome of the phytoplankton Emiliania underpins its global distribution.</title>
        <authorList>
            <person name="Read B.A."/>
            <person name="Kegel J."/>
            <person name="Klute M.J."/>
            <person name="Kuo A."/>
            <person name="Lefebvre S.C."/>
            <person name="Maumus F."/>
            <person name="Mayer C."/>
            <person name="Miller J."/>
            <person name="Monier A."/>
            <person name="Salamov A."/>
            <person name="Young J."/>
            <person name="Aguilar M."/>
            <person name="Claverie J.M."/>
            <person name="Frickenhaus S."/>
            <person name="Gonzalez K."/>
            <person name="Herman E.K."/>
            <person name="Lin Y.C."/>
            <person name="Napier J."/>
            <person name="Ogata H."/>
            <person name="Sarno A.F."/>
            <person name="Shmutz J."/>
            <person name="Schroeder D."/>
            <person name="de Vargas C."/>
            <person name="Verret F."/>
            <person name="von Dassow P."/>
            <person name="Valentin K."/>
            <person name="Van de Peer Y."/>
            <person name="Wheeler G."/>
            <person name="Dacks J.B."/>
            <person name="Delwiche C.F."/>
            <person name="Dyhrman S.T."/>
            <person name="Glockner G."/>
            <person name="John U."/>
            <person name="Richards T."/>
            <person name="Worden A.Z."/>
            <person name="Zhang X."/>
            <person name="Grigoriev I.V."/>
            <person name="Allen A.E."/>
            <person name="Bidle K."/>
            <person name="Borodovsky M."/>
            <person name="Bowler C."/>
            <person name="Brownlee C."/>
            <person name="Cock J.M."/>
            <person name="Elias M."/>
            <person name="Gladyshev V.N."/>
            <person name="Groth M."/>
            <person name="Guda C."/>
            <person name="Hadaegh A."/>
            <person name="Iglesias-Rodriguez M.D."/>
            <person name="Jenkins J."/>
            <person name="Jones B.M."/>
            <person name="Lawson T."/>
            <person name="Leese F."/>
            <person name="Lindquist E."/>
            <person name="Lobanov A."/>
            <person name="Lomsadze A."/>
            <person name="Malik S.B."/>
            <person name="Marsh M.E."/>
            <person name="Mackinder L."/>
            <person name="Mock T."/>
            <person name="Mueller-Roeber B."/>
            <person name="Pagarete A."/>
            <person name="Parker M."/>
            <person name="Probert I."/>
            <person name="Quesneville H."/>
            <person name="Raines C."/>
            <person name="Rensing S.A."/>
            <person name="Riano-Pachon D.M."/>
            <person name="Richier S."/>
            <person name="Rokitta S."/>
            <person name="Shiraiwa Y."/>
            <person name="Soanes D.M."/>
            <person name="van der Giezen M."/>
            <person name="Wahlund T.M."/>
            <person name="Williams B."/>
            <person name="Wilson W."/>
            <person name="Wolfe G."/>
            <person name="Wurch L.L."/>
        </authorList>
    </citation>
    <scope>NUCLEOTIDE SEQUENCE</scope>
</reference>
<keyword evidence="3" id="KW-1185">Reference proteome</keyword>
<dbReference type="InterPro" id="IPR027417">
    <property type="entry name" value="P-loop_NTPase"/>
</dbReference>
<accession>A0A0D3J483</accession>
<dbReference type="CDD" id="cd03109">
    <property type="entry name" value="DTBS"/>
    <property type="match status" value="1"/>
</dbReference>
<organism evidence="2 3">
    <name type="scientific">Emiliania huxleyi (strain CCMP1516)</name>
    <dbReference type="NCBI Taxonomy" id="280463"/>
    <lineage>
        <taxon>Eukaryota</taxon>
        <taxon>Haptista</taxon>
        <taxon>Haptophyta</taxon>
        <taxon>Prymnesiophyceae</taxon>
        <taxon>Isochrysidales</taxon>
        <taxon>Noelaerhabdaceae</taxon>
        <taxon>Emiliania</taxon>
    </lineage>
</organism>
<sequence length="375" mass="39989">MVLATKQHTGKTSVSLALIQTARKLLAPSGGTVGYMKPVGQQWVTVEEGGEQIRVDKDAAVAHHYFKLQERLRLSDVSPIVIGRGHTKAFLDGEMPSLAAEAFEARLTSAFGAISAASDFVVVEGTGHSGVGAVLGWNNARVAAALGVEVVLVANGGVGSTFDELSLNVAACRAEKAAIAGIIINKCAPSKVAEAADRFGWGVPVLACVPYGDMPSTCGDIELWSGPQTFLDPSCRRRPRQAVGGFSKERYVPSESASSLASMSNLGKRRDLKHTAAAVYATALRSVLLAGECLRQRRFERYELHRMAPIVATAARALASDTPVLRSFMPMAQTLAAIKDLTPKMQADDDVRVRQVIDLYAPHLEGAVSHLLRDD</sequence>
<protein>
    <recommendedName>
        <fullName evidence="4">DRTGG domain-containing protein</fullName>
    </recommendedName>
</protein>
<dbReference type="GeneID" id="19046319"/>
<proteinExistence type="predicted"/>
<dbReference type="eggNOG" id="ENOG502RN67">
    <property type="taxonomic scope" value="Eukaryota"/>
</dbReference>
<evidence type="ECO:0000313" key="3">
    <source>
        <dbReference type="Proteomes" id="UP000013827"/>
    </source>
</evidence>
<dbReference type="RefSeq" id="XP_005770747.1">
    <property type="nucleotide sequence ID" value="XM_005770690.1"/>
</dbReference>
<dbReference type="PaxDb" id="2903-EOD18318"/>
<evidence type="ECO:0000256" key="1">
    <source>
        <dbReference type="ARBA" id="ARBA00022962"/>
    </source>
</evidence>
<dbReference type="Pfam" id="PF13500">
    <property type="entry name" value="AAA_26"/>
    <property type="match status" value="1"/>
</dbReference>
<dbReference type="KEGG" id="ehx:EMIHUDRAFT_196510"/>
<dbReference type="EnsemblProtists" id="EOD18318">
    <property type="protein sequence ID" value="EOD18318"/>
    <property type="gene ID" value="EMIHUDRAFT_196510"/>
</dbReference>